<proteinExistence type="predicted"/>
<reference evidence="2" key="1">
    <citation type="submission" date="2023-10" db="EMBL/GenBank/DDBJ databases">
        <authorList>
            <person name="Chen Y."/>
            <person name="Shah S."/>
            <person name="Dougan E. K."/>
            <person name="Thang M."/>
            <person name="Chan C."/>
        </authorList>
    </citation>
    <scope>NUCLEOTIDE SEQUENCE [LARGE SCALE GENOMIC DNA]</scope>
</reference>
<dbReference type="EMBL" id="CAUYUJ010020810">
    <property type="protein sequence ID" value="CAK0900625.1"/>
    <property type="molecule type" value="Genomic_DNA"/>
</dbReference>
<evidence type="ECO:0000313" key="3">
    <source>
        <dbReference type="Proteomes" id="UP001189429"/>
    </source>
</evidence>
<accession>A0ABN9XLB0</accession>
<feature type="compositionally biased region" description="Acidic residues" evidence="1">
    <location>
        <begin position="1419"/>
        <end position="1452"/>
    </location>
</feature>
<feature type="region of interest" description="Disordered" evidence="1">
    <location>
        <begin position="1"/>
        <end position="23"/>
    </location>
</feature>
<name>A0ABN9XLB0_9DINO</name>
<feature type="region of interest" description="Disordered" evidence="1">
    <location>
        <begin position="1397"/>
        <end position="1457"/>
    </location>
</feature>
<dbReference type="Proteomes" id="UP001189429">
    <property type="component" value="Unassembled WGS sequence"/>
</dbReference>
<comment type="caution">
    <text evidence="2">The sequence shown here is derived from an EMBL/GenBank/DDBJ whole genome shotgun (WGS) entry which is preliminary data.</text>
</comment>
<gene>
    <name evidence="2" type="ORF">PCOR1329_LOCUS77853</name>
</gene>
<evidence type="ECO:0000256" key="1">
    <source>
        <dbReference type="SAM" id="MobiDB-lite"/>
    </source>
</evidence>
<feature type="compositionally biased region" description="Basic and acidic residues" evidence="1">
    <location>
        <begin position="1"/>
        <end position="15"/>
    </location>
</feature>
<organism evidence="2 3">
    <name type="scientific">Prorocentrum cordatum</name>
    <dbReference type="NCBI Taxonomy" id="2364126"/>
    <lineage>
        <taxon>Eukaryota</taxon>
        <taxon>Sar</taxon>
        <taxon>Alveolata</taxon>
        <taxon>Dinophyceae</taxon>
        <taxon>Prorocentrales</taxon>
        <taxon>Prorocentraceae</taxon>
        <taxon>Prorocentrum</taxon>
    </lineage>
</organism>
<evidence type="ECO:0008006" key="4">
    <source>
        <dbReference type="Google" id="ProtNLM"/>
    </source>
</evidence>
<evidence type="ECO:0000313" key="2">
    <source>
        <dbReference type="EMBL" id="CAK0900625.1"/>
    </source>
</evidence>
<keyword evidence="3" id="KW-1185">Reference proteome</keyword>
<protein>
    <recommendedName>
        <fullName evidence="4">RNA-directed RNA polymerase</fullName>
    </recommendedName>
</protein>
<sequence length="1565" mass="176316">MGDLMRRAEASRGEDQDVPDDSQSKMTIDGIMLVKSNFIYDAARPLTIFQEEQRKFWSVLADGACHVDQLYYFDVVKMIPFLHDAKWDCFGDTPVGRQGFFKHLPEAKVHAMIDTLADQYGTLPDWASCRSITHAACGDQFQLPVLCVSVPSCWASVIKAEVLDQQGYSTFSLCNLNRWDVPNIKWTNVWSASELDQQRRRHRGGNLDLPLLALKDSFPECRFDRPSDDHFEEHRTLDAGTIDRVIADLKKPVTDALKQLPQRTLAEYPHAVNAHDAFALLSRFADKMRSARAQHEGKDPRCKYNAVDIVNMFMMSNFLKNDAELKRACFWAVRAVLPGHMASAFCSSIENERVHGRVPSTATLSRLRGRVDVAWMVAARRLIKYLMEEEGGVVVYPIPDSSPQAGRDYEMTVLTIIARDNLVKLHELSGQLDYFNQTRAYEDRIREWETESEVMEKVETMIMRHVAPAVELGFGRANLAAKFHAIMHQLYLLSPSVEQFSEIVRSVPIWLSDQGTESGMARIKPIKVEKVLDVFKPGHDAAEVDFAEPAPQGHDDDMIDMTRSLEFSGTLHLNHNSGKHLKDVMTDYKDAVWRLSKVAELLDNPASKERLQATCFSQSPVLKVLFEPIKKFKGHCHVERWGTVANTVLHITGDVEAGLRHGWDALKYTHGKKSKDDGDEDDLRVKMQVLDETIKSPYWWAYWGMLEKIAQALFDVLKWCESCSCHFDLLEFLDKGDHPFDEDVVKTVRDGASKCPLRGMRCHDVCAGLLLDFVKDRLNYHIAEFTSQLPGDISKEQAKSIIEQCENGRAHIVAYYSVKLAHCNTAAYSVVGMACGIHKRAVKCYRRVVENAGGNRIVEDFLKNGTLLDQADEWSIDGFQATGDLPALRHWMAVFRFAPSAERVVEGTHAQVKHETKRAPNHGNALVSLSNRMPNLSKYITSSMDTFNSFVHDVQNLSSGQKACAELGLDKHPSASVAARFGSRDKRFWQVIYHSDPFTKYQMELPKIEIVKTETVEHPRKIKLLETDCPCKRDAFVNHVIDSLKADGTIYSMPLQRNALVALGDLLQVGDLKEMGDEFDDGYRADLWGDPDCQLSEVMFFKVIISDIGRIPRPKVRGQPELTGVKTLMVHKLLRYNAANGTSTVSVNGMGQEIGDCAVPFTLHPAVIEPENLFKVIRWERAGFDLQLKLPGHYESKIPVKQMQWFSNVVPTLLKYPDGCEQDAAIPTDIPDAKELMGTLCELGLWEGPPYKITPLGKASLEVGMDLRRPQPVLKSLERGDDITKATLAQLILRVELEGNVSGRPRREKKHAIKNPHRTGLDKKWYSFKGYSVSKYYLMAMVKSMDKESGIDEVPHFATTAMYMQILGMAPRPERNQNMPTIGDEDWPEDHIPLPVRKKARTTRGVTLDKTRKATAGGGDEEEAVEVIDIEGSDDHGEEDDDGSADSGDDADPPFVYREDGLGNKYYRYVSLYKTFHKISGEFTGWQAHCRRAGHNANGKCTKNQTAKSDGGAEGVQRRLLHWACMGGGCANKPQHKDKWEQVVDDWNNDLIGELAELEVAACDP</sequence>